<organism evidence="2 3">
    <name type="scientific">Elysia crispata</name>
    <name type="common">lettuce slug</name>
    <dbReference type="NCBI Taxonomy" id="231223"/>
    <lineage>
        <taxon>Eukaryota</taxon>
        <taxon>Metazoa</taxon>
        <taxon>Spiralia</taxon>
        <taxon>Lophotrochozoa</taxon>
        <taxon>Mollusca</taxon>
        <taxon>Gastropoda</taxon>
        <taxon>Heterobranchia</taxon>
        <taxon>Euthyneura</taxon>
        <taxon>Panpulmonata</taxon>
        <taxon>Sacoglossa</taxon>
        <taxon>Placobranchoidea</taxon>
        <taxon>Plakobranchidae</taxon>
        <taxon>Elysia</taxon>
    </lineage>
</organism>
<keyword evidence="3" id="KW-1185">Reference proteome</keyword>
<evidence type="ECO:0000256" key="1">
    <source>
        <dbReference type="SAM" id="Phobius"/>
    </source>
</evidence>
<dbReference type="Proteomes" id="UP001283361">
    <property type="component" value="Unassembled WGS sequence"/>
</dbReference>
<accession>A0AAE1CT98</accession>
<name>A0AAE1CT98_9GAST</name>
<dbReference type="AlphaFoldDB" id="A0AAE1CT98"/>
<proteinExistence type="predicted"/>
<dbReference type="EMBL" id="JAWDGP010006856">
    <property type="protein sequence ID" value="KAK3734254.1"/>
    <property type="molecule type" value="Genomic_DNA"/>
</dbReference>
<keyword evidence="1" id="KW-1133">Transmembrane helix</keyword>
<keyword evidence="1" id="KW-0472">Membrane</keyword>
<keyword evidence="1" id="KW-0812">Transmembrane</keyword>
<gene>
    <name evidence="2" type="ORF">RRG08_049672</name>
</gene>
<protein>
    <submittedName>
        <fullName evidence="2">Uncharacterized protein</fullName>
    </submittedName>
</protein>
<evidence type="ECO:0000313" key="3">
    <source>
        <dbReference type="Proteomes" id="UP001283361"/>
    </source>
</evidence>
<feature type="transmembrane region" description="Helical" evidence="1">
    <location>
        <begin position="32"/>
        <end position="59"/>
    </location>
</feature>
<evidence type="ECO:0000313" key="2">
    <source>
        <dbReference type="EMBL" id="KAK3734254.1"/>
    </source>
</evidence>
<sequence>MCYSEAFGAELPSINVFYNEIKEVISSLECVFWINGVALPIILCAGFGMNIGCLIMIRFKGLKAQGESSTHRLLQGLVVCDLLIMVLSVYSDVEPAIRARVSLDKIRDTILGDCEAVINLRATIESYKDNNGRAFEIGAN</sequence>
<reference evidence="2" key="1">
    <citation type="journal article" date="2023" name="G3 (Bethesda)">
        <title>A reference genome for the long-term kleptoplast-retaining sea slug Elysia crispata morphotype clarki.</title>
        <authorList>
            <person name="Eastman K.E."/>
            <person name="Pendleton A.L."/>
            <person name="Shaikh M.A."/>
            <person name="Suttiyut T."/>
            <person name="Ogas R."/>
            <person name="Tomko P."/>
            <person name="Gavelis G."/>
            <person name="Widhalm J.R."/>
            <person name="Wisecaver J.H."/>
        </authorList>
    </citation>
    <scope>NUCLEOTIDE SEQUENCE</scope>
    <source>
        <strain evidence="2">ECLA1</strain>
    </source>
</reference>
<comment type="caution">
    <text evidence="2">The sequence shown here is derived from an EMBL/GenBank/DDBJ whole genome shotgun (WGS) entry which is preliminary data.</text>
</comment>